<dbReference type="AlphaFoldDB" id="A0A1H4EPY1"/>
<dbReference type="RefSeq" id="WP_093255405.1">
    <property type="nucleotide sequence ID" value="NZ_FNQM01000015.1"/>
</dbReference>
<evidence type="ECO:0000313" key="3">
    <source>
        <dbReference type="Proteomes" id="UP000198703"/>
    </source>
</evidence>
<reference evidence="2 3" key="1">
    <citation type="submission" date="2016-10" db="EMBL/GenBank/DDBJ databases">
        <authorList>
            <person name="de Groot N.N."/>
        </authorList>
    </citation>
    <scope>NUCLEOTIDE SEQUENCE [LARGE SCALE GENOMIC DNA]</scope>
    <source>
        <strain evidence="2 3">DSM 15345</strain>
    </source>
</reference>
<keyword evidence="1" id="KW-1133">Transmembrane helix</keyword>
<evidence type="ECO:0000256" key="1">
    <source>
        <dbReference type="SAM" id="Phobius"/>
    </source>
</evidence>
<organism evidence="2 3">
    <name type="scientific">Rubrimonas cliftonensis</name>
    <dbReference type="NCBI Taxonomy" id="89524"/>
    <lineage>
        <taxon>Bacteria</taxon>
        <taxon>Pseudomonadati</taxon>
        <taxon>Pseudomonadota</taxon>
        <taxon>Alphaproteobacteria</taxon>
        <taxon>Rhodobacterales</taxon>
        <taxon>Paracoccaceae</taxon>
        <taxon>Rubrimonas</taxon>
    </lineage>
</organism>
<sequence>MKLSAFSLTYEAQHRVLIVLFGVLVVMTVALATMGISLVRREQIVVVAPPVLDREMAIGRSSADIDYKRAWAVFVAETLGDITPANLAFMRETVERLVDASIYREVTDRLEAELDKVRRDQLSISFLPHRVLVEEDRDRVFVHGISTVRTPLGGEVRTARTFEMTIAVSNYAPRLTFLTTYAGDPRTADVLARMQEPAQ</sequence>
<evidence type="ECO:0000313" key="2">
    <source>
        <dbReference type="EMBL" id="SEA87071.1"/>
    </source>
</evidence>
<keyword evidence="3" id="KW-1185">Reference proteome</keyword>
<keyword evidence="1" id="KW-0472">Membrane</keyword>
<keyword evidence="1" id="KW-0812">Transmembrane</keyword>
<dbReference type="OrthoDB" id="7405099at2"/>
<name>A0A1H4EPY1_9RHOB</name>
<dbReference type="Pfam" id="PF05309">
    <property type="entry name" value="TraE"/>
    <property type="match status" value="1"/>
</dbReference>
<dbReference type="STRING" id="89524.SAMN05444370_11531"/>
<proteinExistence type="predicted"/>
<gene>
    <name evidence="2" type="ORF">SAMN05444370_11531</name>
</gene>
<feature type="transmembrane region" description="Helical" evidence="1">
    <location>
        <begin position="16"/>
        <end position="39"/>
    </location>
</feature>
<accession>A0A1H4EPY1</accession>
<dbReference type="EMBL" id="FNQM01000015">
    <property type="protein sequence ID" value="SEA87071.1"/>
    <property type="molecule type" value="Genomic_DNA"/>
</dbReference>
<dbReference type="InterPro" id="IPR007973">
    <property type="entry name" value="Pilus_assembly_TraE"/>
</dbReference>
<protein>
    <submittedName>
        <fullName evidence="2">Conjugal transfer pilus assembly protein TraE</fullName>
    </submittedName>
</protein>
<dbReference type="Proteomes" id="UP000198703">
    <property type="component" value="Unassembled WGS sequence"/>
</dbReference>